<protein>
    <submittedName>
        <fullName evidence="1">Uncharacterized protein</fullName>
    </submittedName>
</protein>
<gene>
    <name evidence="1" type="ORF">O6H91_21G057200</name>
</gene>
<evidence type="ECO:0000313" key="2">
    <source>
        <dbReference type="Proteomes" id="UP001162992"/>
    </source>
</evidence>
<sequence length="658" mass="70663">MPPRDASPVAQKCHVAICSVATASISLIALLFLAHFFSHFCISVSLSRVWVAMADDGRLPSSTDFDSAATRLDASSNKRKFDDAQADKEISRTGFSDRPESGAGAGNPTQKSGIYSSVPPPLSDFELAKQKAAQIAARLVGSAPAGAIAGGETVKRARTEDNGADDRGASNGTSHDRGYGGMLSDGNCFAEVERVSKFSDQPTTNQPSYKAPTDFQQTPYHNHQVGFSESRKMDVPNAKVGIVIGKGGETIKNLQYQSGARIQVTRDADADPTAPTRQVEIMGTLEQISRAEQLIKDVIAEAAAGESAIFAPRGFAGAPTGEQASIRVPNSKVGLIIGRGGETIRSLQSRSGARIQFALPQDGEQGTLERVVTLIGTKQQTDMASELIKEIIDENRVRGPPMHGGHNQPYFRPPGPPPHWGPPGPRAHYQGYGYQQQGPYSGPPHQYPPPPPPQQYGGYSQPPPAAYNPGWNQTTPSQPQQSPQQGSYDSYSQSQTQQAPHSGASATDGYSQQGYYGGYQQQQPATYQQQGYQQGYSQPQQGFSQSNQGYNQPQEGYSQPQESYTQPQQGYGHQQEGYSQAQGYSQQAYSGGYDYNQASQDQQTYGQQGYPQQSYGDQSQYVQSSEGSLQQPATGGYNHNPSSQSAAPQGTMSSAAQS</sequence>
<comment type="caution">
    <text evidence="1">The sequence shown here is derived from an EMBL/GenBank/DDBJ whole genome shotgun (WGS) entry which is preliminary data.</text>
</comment>
<dbReference type="Proteomes" id="UP001162992">
    <property type="component" value="Chromosome 21"/>
</dbReference>
<name>A0ACC2AKQ0_DIPCM</name>
<reference evidence="2" key="1">
    <citation type="journal article" date="2024" name="Proc. Natl. Acad. Sci. U.S.A.">
        <title>Extraordinary preservation of gene collinearity over three hundred million years revealed in homosporous lycophytes.</title>
        <authorList>
            <person name="Li C."/>
            <person name="Wickell D."/>
            <person name="Kuo L.Y."/>
            <person name="Chen X."/>
            <person name="Nie B."/>
            <person name="Liao X."/>
            <person name="Peng D."/>
            <person name="Ji J."/>
            <person name="Jenkins J."/>
            <person name="Williams M."/>
            <person name="Shu S."/>
            <person name="Plott C."/>
            <person name="Barry K."/>
            <person name="Rajasekar S."/>
            <person name="Grimwood J."/>
            <person name="Han X."/>
            <person name="Sun S."/>
            <person name="Hou Z."/>
            <person name="He W."/>
            <person name="Dai G."/>
            <person name="Sun C."/>
            <person name="Schmutz J."/>
            <person name="Leebens-Mack J.H."/>
            <person name="Li F.W."/>
            <person name="Wang L."/>
        </authorList>
    </citation>
    <scope>NUCLEOTIDE SEQUENCE [LARGE SCALE GENOMIC DNA]</scope>
    <source>
        <strain evidence="2">cv. PW_Plant_1</strain>
    </source>
</reference>
<keyword evidence="2" id="KW-1185">Reference proteome</keyword>
<proteinExistence type="predicted"/>
<evidence type="ECO:0000313" key="1">
    <source>
        <dbReference type="EMBL" id="KAJ7518148.1"/>
    </source>
</evidence>
<organism evidence="1 2">
    <name type="scientific">Diphasiastrum complanatum</name>
    <name type="common">Issler's clubmoss</name>
    <name type="synonym">Lycopodium complanatum</name>
    <dbReference type="NCBI Taxonomy" id="34168"/>
    <lineage>
        <taxon>Eukaryota</taxon>
        <taxon>Viridiplantae</taxon>
        <taxon>Streptophyta</taxon>
        <taxon>Embryophyta</taxon>
        <taxon>Tracheophyta</taxon>
        <taxon>Lycopodiopsida</taxon>
        <taxon>Lycopodiales</taxon>
        <taxon>Lycopodiaceae</taxon>
        <taxon>Lycopodioideae</taxon>
        <taxon>Diphasiastrum</taxon>
    </lineage>
</organism>
<dbReference type="EMBL" id="CM055112">
    <property type="protein sequence ID" value="KAJ7518148.1"/>
    <property type="molecule type" value="Genomic_DNA"/>
</dbReference>
<accession>A0ACC2AKQ0</accession>